<dbReference type="SUPFAM" id="SSF53335">
    <property type="entry name" value="S-adenosyl-L-methionine-dependent methyltransferases"/>
    <property type="match status" value="1"/>
</dbReference>
<dbReference type="Pfam" id="PF04672">
    <property type="entry name" value="Methyltransf_19"/>
    <property type="match status" value="1"/>
</dbReference>
<dbReference type="InterPro" id="IPR006764">
    <property type="entry name" value="SAM_dep_MeTrfase_SAV2177_type"/>
</dbReference>
<dbReference type="EMBL" id="JAUSQU010000003">
    <property type="protein sequence ID" value="MDP9850467.1"/>
    <property type="molecule type" value="Genomic_DNA"/>
</dbReference>
<reference evidence="2 3" key="1">
    <citation type="submission" date="2023-07" db="EMBL/GenBank/DDBJ databases">
        <title>Sequencing the genomes of 1000 actinobacteria strains.</title>
        <authorList>
            <person name="Klenk H.-P."/>
        </authorList>
    </citation>
    <scope>NUCLEOTIDE SEQUENCE [LARGE SCALE GENOMIC DNA]</scope>
    <source>
        <strain evidence="2 3">DSM 46740</strain>
    </source>
</reference>
<dbReference type="Proteomes" id="UP001225356">
    <property type="component" value="Unassembled WGS sequence"/>
</dbReference>
<sequence>MSSAPWSASDTSGPSRGGLYNYLLGNESYYKEVDKEAAEWVVASGPALKRHMVEVAHANREFIARVVRYMVKECGTLQFLDVGSGQIGDVSVHRVAQAAAREVGLEGIRVVYADNDPNVFASAKIEFASDKNTIFIVGNPLAPKNILDHPDTTRFLDFNSPICVILAGMVHFIMDPDDPQGIIDRIMWQVPVGSHLVINHLSSDGLDPEVGERVRALFREMNVPVDFRTIRDIENLFGNLEMLEPGVVDVEAWRPEKPVGERHPMPTKGGVGRKVR</sequence>
<dbReference type="Gene3D" id="3.40.50.150">
    <property type="entry name" value="Vaccinia Virus protein VP39"/>
    <property type="match status" value="1"/>
</dbReference>
<protein>
    <recommendedName>
        <fullName evidence="4">S-adenosyl methyltransferase</fullName>
    </recommendedName>
</protein>
<name>A0ABT9QUM9_9ACTN</name>
<dbReference type="PIRSF" id="PIRSF017393">
    <property type="entry name" value="MTase_SAV2177"/>
    <property type="match status" value="1"/>
</dbReference>
<dbReference type="InterPro" id="IPR029063">
    <property type="entry name" value="SAM-dependent_MTases_sf"/>
</dbReference>
<accession>A0ABT9QUM9</accession>
<proteinExistence type="predicted"/>
<feature type="region of interest" description="Disordered" evidence="1">
    <location>
        <begin position="257"/>
        <end position="276"/>
    </location>
</feature>
<comment type="caution">
    <text evidence="2">The sequence shown here is derived from an EMBL/GenBank/DDBJ whole genome shotgun (WGS) entry which is preliminary data.</text>
</comment>
<evidence type="ECO:0008006" key="4">
    <source>
        <dbReference type="Google" id="ProtNLM"/>
    </source>
</evidence>
<keyword evidence="3" id="KW-1185">Reference proteome</keyword>
<evidence type="ECO:0000256" key="1">
    <source>
        <dbReference type="SAM" id="MobiDB-lite"/>
    </source>
</evidence>
<evidence type="ECO:0000313" key="2">
    <source>
        <dbReference type="EMBL" id="MDP9850467.1"/>
    </source>
</evidence>
<dbReference type="RefSeq" id="WP_307569519.1">
    <property type="nucleotide sequence ID" value="NZ_JAUSQU010000003.1"/>
</dbReference>
<evidence type="ECO:0000313" key="3">
    <source>
        <dbReference type="Proteomes" id="UP001225356"/>
    </source>
</evidence>
<gene>
    <name evidence="2" type="ORF">J2853_009763</name>
</gene>
<organism evidence="2 3">
    <name type="scientific">Streptosporangium lutulentum</name>
    <dbReference type="NCBI Taxonomy" id="1461250"/>
    <lineage>
        <taxon>Bacteria</taxon>
        <taxon>Bacillati</taxon>
        <taxon>Actinomycetota</taxon>
        <taxon>Actinomycetes</taxon>
        <taxon>Streptosporangiales</taxon>
        <taxon>Streptosporangiaceae</taxon>
        <taxon>Streptosporangium</taxon>
    </lineage>
</organism>